<evidence type="ECO:0000256" key="6">
    <source>
        <dbReference type="ARBA" id="ARBA00023237"/>
    </source>
</evidence>
<accession>A0A840CSW1</accession>
<evidence type="ECO:0000259" key="9">
    <source>
        <dbReference type="Pfam" id="PF07715"/>
    </source>
</evidence>
<sequence length="1084" mass="120013">MENLFKKNVVLICFLFMFFSVFAQNTFKVRGVVTDQNGEILLGATILEKGTSNATLTNENGEYELAISSPDKTLVYSYLGALSQELKVNNRTLINVSLQENQQLLDEVVVTALGISREKKALGYAVQDIKGSDMDGHVSNFSSALSGKVAGVTVNTNSTVGGHSRVVIRGESSLNYQANQPLYVIDGIPVGNDAVQNHSNADYGNSSAEFNPDDVESISVLKGAAASALYGSRAANGVIMITTKSGKNQKGLGISYSGSFSRETPLRLPQLQRLFGQGNNGVYEGSNFGYSNGGLYPDGVNDSYDESWGPRFDGKPRVQFDSPTDNGYRAGDVYLQDRGNPIATPWVAHPDNLKDFFDSGYTRVHNVAISNANDKGSFRASYTNHNQEGLTPNNKMTRNTFNINSTYEINKWVDASFVGNYIKTKSTNRPDLGYGRETPMYFFIWLPQSNNINSYKNYWTTGMEGIHQFQGNYGENHNNPYFYQYENTSEQNKDKFFGNLKFDVKLNDKLKFMLRGGTDFYSDFRPRKMAVSTADYPEGFYQETKITFQENNFDGLLTYNTTINKDISLIANLGANQMDRKQRTSINTANSLIIPGLYSLGNSKERPSVSAYGYHKRINSVYGNVLLDYKRTVFLDLSGRNDWSSTLPEDKNSYFYPAITASVLINEVANLPSYIDMLKIRGGYAQVGNDTDPYNLRTTYSYGGFYGNYALISEESALKNKNLKPELITTIEGGLELMMFNNRLSVDLSWYQSDSKDQILNLQSTPTSGYGSQVINAGKLRNTGFELVLGATPIKLSNGFEWNVNVNFATNRGKVLELAEGLDELVVSAPGEDAKMVAKVGERLGQLYGPGFERVKEGPMKGEIIIGANGLPVMTEDPILLGNVNPDWTAGIYNSFSFKGFSLSCLFDIRQGGVFVSRTLNKGIGSGQLVETETGRGARQIGTEYDDPYYLEGAAQLPDGTYTPNLTIHDGTYSQGVYGTDARGFHKNYYDHNSEAQKLDASFVKLRELKFGYQFPQKMLQKVHLKNAGIYLFGRDLLLFTDGKNKHIDPENAMANTGNGLVLGFENLSIPTSKSIGIQLNLSF</sequence>
<evidence type="ECO:0000256" key="5">
    <source>
        <dbReference type="ARBA" id="ARBA00023136"/>
    </source>
</evidence>
<comment type="similarity">
    <text evidence="7">Belongs to the TonB-dependent receptor family.</text>
</comment>
<proteinExistence type="inferred from homology"/>
<evidence type="ECO:0000313" key="11">
    <source>
        <dbReference type="Proteomes" id="UP000555103"/>
    </source>
</evidence>
<dbReference type="EMBL" id="JACIEP010000002">
    <property type="protein sequence ID" value="MBB4034823.1"/>
    <property type="molecule type" value="Genomic_DNA"/>
</dbReference>
<evidence type="ECO:0000256" key="4">
    <source>
        <dbReference type="ARBA" id="ARBA00022692"/>
    </source>
</evidence>
<dbReference type="AlphaFoldDB" id="A0A840CSW1"/>
<dbReference type="NCBIfam" id="TIGR04057">
    <property type="entry name" value="SusC_RagA_signa"/>
    <property type="match status" value="1"/>
</dbReference>
<comment type="caution">
    <text evidence="10">The sequence shown here is derived from an EMBL/GenBank/DDBJ whole genome shotgun (WGS) entry which is preliminary data.</text>
</comment>
<dbReference type="PROSITE" id="PS52016">
    <property type="entry name" value="TONB_DEPENDENT_REC_3"/>
    <property type="match status" value="1"/>
</dbReference>
<evidence type="ECO:0000256" key="3">
    <source>
        <dbReference type="ARBA" id="ARBA00022452"/>
    </source>
</evidence>
<keyword evidence="8" id="KW-0732">Signal</keyword>
<dbReference type="Gene3D" id="2.60.40.1120">
    <property type="entry name" value="Carboxypeptidase-like, regulatory domain"/>
    <property type="match status" value="1"/>
</dbReference>
<dbReference type="InterPro" id="IPR023997">
    <property type="entry name" value="TonB-dep_OMP_SusC/RagA_CS"/>
</dbReference>
<keyword evidence="6 7" id="KW-0998">Cell outer membrane</keyword>
<dbReference type="SUPFAM" id="SSF56935">
    <property type="entry name" value="Porins"/>
    <property type="match status" value="1"/>
</dbReference>
<dbReference type="InterPro" id="IPR023996">
    <property type="entry name" value="TonB-dep_OMP_SusC/RagA"/>
</dbReference>
<dbReference type="InterPro" id="IPR039426">
    <property type="entry name" value="TonB-dep_rcpt-like"/>
</dbReference>
<dbReference type="InterPro" id="IPR036942">
    <property type="entry name" value="Beta-barrel_TonB_sf"/>
</dbReference>
<dbReference type="SUPFAM" id="SSF49464">
    <property type="entry name" value="Carboxypeptidase regulatory domain-like"/>
    <property type="match status" value="1"/>
</dbReference>
<dbReference type="Gene3D" id="2.40.170.20">
    <property type="entry name" value="TonB-dependent receptor, beta-barrel domain"/>
    <property type="match status" value="1"/>
</dbReference>
<dbReference type="Pfam" id="PF07715">
    <property type="entry name" value="Plug"/>
    <property type="match status" value="1"/>
</dbReference>
<comment type="subcellular location">
    <subcellularLocation>
        <location evidence="1 7">Cell outer membrane</location>
        <topology evidence="1 7">Multi-pass membrane protein</topology>
    </subcellularLocation>
</comment>
<organism evidence="10 11">
    <name type="scientific">Dysgonomonas hofstadii</name>
    <dbReference type="NCBI Taxonomy" id="637886"/>
    <lineage>
        <taxon>Bacteria</taxon>
        <taxon>Pseudomonadati</taxon>
        <taxon>Bacteroidota</taxon>
        <taxon>Bacteroidia</taxon>
        <taxon>Bacteroidales</taxon>
        <taxon>Dysgonomonadaceae</taxon>
        <taxon>Dysgonomonas</taxon>
    </lineage>
</organism>
<dbReference type="Proteomes" id="UP000555103">
    <property type="component" value="Unassembled WGS sequence"/>
</dbReference>
<keyword evidence="2 7" id="KW-0813">Transport</keyword>
<evidence type="ECO:0000313" key="10">
    <source>
        <dbReference type="EMBL" id="MBB4034823.1"/>
    </source>
</evidence>
<keyword evidence="4 7" id="KW-0812">Transmembrane</keyword>
<evidence type="ECO:0000256" key="1">
    <source>
        <dbReference type="ARBA" id="ARBA00004571"/>
    </source>
</evidence>
<dbReference type="InterPro" id="IPR037066">
    <property type="entry name" value="Plug_dom_sf"/>
</dbReference>
<feature type="domain" description="TonB-dependent receptor plug" evidence="9">
    <location>
        <begin position="120"/>
        <end position="238"/>
    </location>
</feature>
<feature type="chain" id="PRO_5032757923" evidence="8">
    <location>
        <begin position="24"/>
        <end position="1084"/>
    </location>
</feature>
<evidence type="ECO:0000256" key="2">
    <source>
        <dbReference type="ARBA" id="ARBA00022448"/>
    </source>
</evidence>
<evidence type="ECO:0000256" key="8">
    <source>
        <dbReference type="SAM" id="SignalP"/>
    </source>
</evidence>
<dbReference type="Gene3D" id="2.170.130.10">
    <property type="entry name" value="TonB-dependent receptor, plug domain"/>
    <property type="match status" value="1"/>
</dbReference>
<dbReference type="InterPro" id="IPR008969">
    <property type="entry name" value="CarboxyPept-like_regulatory"/>
</dbReference>
<dbReference type="InterPro" id="IPR012910">
    <property type="entry name" value="Plug_dom"/>
</dbReference>
<evidence type="ECO:0000256" key="7">
    <source>
        <dbReference type="PROSITE-ProRule" id="PRU01360"/>
    </source>
</evidence>
<gene>
    <name evidence="10" type="ORF">GGR21_000710</name>
</gene>
<keyword evidence="11" id="KW-1185">Reference proteome</keyword>
<dbReference type="NCBIfam" id="TIGR04056">
    <property type="entry name" value="OMP_RagA_SusC"/>
    <property type="match status" value="1"/>
</dbReference>
<feature type="signal peptide" evidence="8">
    <location>
        <begin position="1"/>
        <end position="23"/>
    </location>
</feature>
<protein>
    <submittedName>
        <fullName evidence="10">TonB-linked SusC/RagA family outer membrane protein</fullName>
    </submittedName>
</protein>
<dbReference type="GO" id="GO:0009279">
    <property type="term" value="C:cell outer membrane"/>
    <property type="evidence" value="ECO:0007669"/>
    <property type="project" value="UniProtKB-SubCell"/>
</dbReference>
<dbReference type="RefSeq" id="WP_183305766.1">
    <property type="nucleotide sequence ID" value="NZ_JACIEP010000002.1"/>
</dbReference>
<dbReference type="Pfam" id="PF13715">
    <property type="entry name" value="CarbopepD_reg_2"/>
    <property type="match status" value="1"/>
</dbReference>
<keyword evidence="5 7" id="KW-0472">Membrane</keyword>
<reference evidence="10 11" key="1">
    <citation type="submission" date="2020-08" db="EMBL/GenBank/DDBJ databases">
        <title>Genomic Encyclopedia of Type Strains, Phase IV (KMG-IV): sequencing the most valuable type-strain genomes for metagenomic binning, comparative biology and taxonomic classification.</title>
        <authorList>
            <person name="Goeker M."/>
        </authorList>
    </citation>
    <scope>NUCLEOTIDE SEQUENCE [LARGE SCALE GENOMIC DNA]</scope>
    <source>
        <strain evidence="10 11">DSM 104969</strain>
    </source>
</reference>
<name>A0A840CSW1_9BACT</name>
<keyword evidence="3 7" id="KW-1134">Transmembrane beta strand</keyword>